<dbReference type="Pfam" id="PF08367">
    <property type="entry name" value="M16C_assoc"/>
    <property type="match status" value="1"/>
</dbReference>
<dbReference type="SMART" id="SM01264">
    <property type="entry name" value="M16C_associated"/>
    <property type="match status" value="1"/>
</dbReference>
<dbReference type="InterPro" id="IPR011765">
    <property type="entry name" value="Pept_M16_N"/>
</dbReference>
<accession>A6TM53</accession>
<dbReference type="AlphaFoldDB" id="A6TM53"/>
<dbReference type="STRING" id="293826.Amet_1059"/>
<evidence type="ECO:0000313" key="3">
    <source>
        <dbReference type="Proteomes" id="UP000001572"/>
    </source>
</evidence>
<dbReference type="KEGG" id="amt:Amet_1059"/>
<dbReference type="OrthoDB" id="9762027at2"/>
<dbReference type="RefSeq" id="WP_012062313.1">
    <property type="nucleotide sequence ID" value="NC_009633.1"/>
</dbReference>
<dbReference type="GO" id="GO:0046872">
    <property type="term" value="F:metal ion binding"/>
    <property type="evidence" value="ECO:0007669"/>
    <property type="project" value="InterPro"/>
</dbReference>
<sequence>MEKMLKAIGLQRNIAWILLLAMVLSFVPIQVHAEQGYEVNKVYNGFQLMEEKYVEEIDSQARLFQHMQSGAQLIHLDNDDSNKVLSISFSTPPSDDTGIPHILEHSVLNGSEKFPVKSPFIEMNKRSLNTFLNAFTYPEHTSYVAASRNDRDFRNLLDMYLDAVFAPKVLKEEKIFMQEGWHFALKNFQDELIYNGVVYNEMKGVYSNPFSVLSRENQKSLFPDTPRAYNSGGVPEMIPQLSYEALIDFYDTYYHPSNSYIYLYGDLDLQDTLKFINDEYLSTFQNKEIQSSVLKQKSFTERAYHTIEYTLPQNTDVQNKTYLSLNYAVDETNNKETTIGFSILNALLMQTESSPLRSALLREEMGINVFGSYNSTGLQTSFSIIIENANDQKSQDFEEIVQQTLEEIVRNGIDRELIDAIFNTLEISMRTEASNANRGLGYHDAVLNTWLYDHDPTLYLSFEDTLNSIKNKIDENYFENLIQEYLLDNTHSSLVMMKPVAGLEAEKGRALKAELQQIKDNFSEEEIHALVQQTKALEKWKETPNSEEAIQTLPKLSLDDLQQQQEIVKLNVEKLEEVTILSHPLFTNGIAYVNMYFDTTKVPQEQIPYISLLTRLLGSIDTENYSYQQLSNEMHNRLGGLNFRTNVVSNFKNNHEYSPKLIMSMYTVVDELENGFAVLEEMMHNGKFENVDRIKQLVGQLKTDMESSLNSNGIAVAQTQLVRKQSQANQYEASISGMDFYFFLCEIEEMLESNPKAVLENLKEINQLVFQKENLLVGITVDEDEYEIFKKAFLPFQATLKTVDEPWQTYSFTTPSGNEGIINAEQLQSVVKGANFKDLGYEYSGKMDVLTQILSTEYLWNQVRVSGGAYGSSIYIGDTGEVLLYSYRDPNLKETLDVFDAIPSFLRQFDADEEEMLNYIIGTLGEYDPLLSPQNKGAMQDMLYMTQRTHGDVEKIKEQILQTTAEDIRNFAQMMEDVLNQNQYVVVGDETKIQENVHLFDSVVNVFGEKSGAEQQIEYFPAIETFKEFGVTLTIDNENSENPIAIVEVENIKLLFYVNTTLIVINDYEHHLQGEIRSKDNEIYVPGEVFEIFFYMLQQEQ</sequence>
<dbReference type="GO" id="GO:0004222">
    <property type="term" value="F:metalloendopeptidase activity"/>
    <property type="evidence" value="ECO:0007669"/>
    <property type="project" value="TreeGrafter"/>
</dbReference>
<dbReference type="PANTHER" id="PTHR43016:SF13">
    <property type="entry name" value="PRESEQUENCE PROTEASE, MITOCHONDRIAL"/>
    <property type="match status" value="1"/>
</dbReference>
<keyword evidence="3" id="KW-1185">Reference proteome</keyword>
<evidence type="ECO:0000259" key="1">
    <source>
        <dbReference type="SMART" id="SM01264"/>
    </source>
</evidence>
<dbReference type="EMBL" id="CP000724">
    <property type="protein sequence ID" value="ABR47271.1"/>
    <property type="molecule type" value="Genomic_DNA"/>
</dbReference>
<dbReference type="InterPro" id="IPR011249">
    <property type="entry name" value="Metalloenz_LuxS/M16"/>
</dbReference>
<dbReference type="Proteomes" id="UP000001572">
    <property type="component" value="Chromosome"/>
</dbReference>
<gene>
    <name evidence="2" type="ordered locus">Amet_1059</name>
</gene>
<dbReference type="SUPFAM" id="SSF63411">
    <property type="entry name" value="LuxS/MPP-like metallohydrolase"/>
    <property type="match status" value="4"/>
</dbReference>
<dbReference type="InterPro" id="IPR007863">
    <property type="entry name" value="Peptidase_M16_C"/>
</dbReference>
<dbReference type="Gene3D" id="3.30.830.10">
    <property type="entry name" value="Metalloenzyme, LuxS/M16 peptidase-like"/>
    <property type="match status" value="4"/>
</dbReference>
<evidence type="ECO:0000313" key="2">
    <source>
        <dbReference type="EMBL" id="ABR47271.1"/>
    </source>
</evidence>
<proteinExistence type="predicted"/>
<reference evidence="3" key="1">
    <citation type="journal article" date="2016" name="Genome Announc.">
        <title>Complete genome sequence of Alkaliphilus metalliredigens strain QYMF, an alkaliphilic and metal-reducing bacterium isolated from borax-contaminated leachate ponds.</title>
        <authorList>
            <person name="Hwang C."/>
            <person name="Copeland A."/>
            <person name="Lucas S."/>
            <person name="Lapidus A."/>
            <person name="Barry K."/>
            <person name="Detter J.C."/>
            <person name="Glavina Del Rio T."/>
            <person name="Hammon N."/>
            <person name="Israni S."/>
            <person name="Dalin E."/>
            <person name="Tice H."/>
            <person name="Pitluck S."/>
            <person name="Chertkov O."/>
            <person name="Brettin T."/>
            <person name="Bruce D."/>
            <person name="Han C."/>
            <person name="Schmutz J."/>
            <person name="Larimer F."/>
            <person name="Land M.L."/>
            <person name="Hauser L."/>
            <person name="Kyrpides N."/>
            <person name="Mikhailova N."/>
            <person name="Ye Q."/>
            <person name="Zhou J."/>
            <person name="Richardson P."/>
            <person name="Fields M.W."/>
        </authorList>
    </citation>
    <scope>NUCLEOTIDE SEQUENCE [LARGE SCALE GENOMIC DNA]</scope>
    <source>
        <strain evidence="3">QYMF</strain>
    </source>
</reference>
<name>A6TM53_ALKMQ</name>
<dbReference type="FunFam" id="3.30.830.10:FF:000034">
    <property type="entry name" value="presequence protease 1, chloroplastic/mitochondrial"/>
    <property type="match status" value="1"/>
</dbReference>
<dbReference type="HOGENOM" id="CLU_009165_1_0_9"/>
<dbReference type="GO" id="GO:0016485">
    <property type="term" value="P:protein processing"/>
    <property type="evidence" value="ECO:0007669"/>
    <property type="project" value="TreeGrafter"/>
</dbReference>
<dbReference type="Pfam" id="PF00675">
    <property type="entry name" value="Peptidase_M16"/>
    <property type="match status" value="1"/>
</dbReference>
<dbReference type="InterPro" id="IPR055130">
    <property type="entry name" value="PreP_C"/>
</dbReference>
<dbReference type="InterPro" id="IPR013578">
    <property type="entry name" value="Peptidase_M16C_assoc"/>
</dbReference>
<dbReference type="eggNOG" id="COG1026">
    <property type="taxonomic scope" value="Bacteria"/>
</dbReference>
<organism evidence="2 3">
    <name type="scientific">Alkaliphilus metalliredigens (strain QYMF)</name>
    <dbReference type="NCBI Taxonomy" id="293826"/>
    <lineage>
        <taxon>Bacteria</taxon>
        <taxon>Bacillati</taxon>
        <taxon>Bacillota</taxon>
        <taxon>Clostridia</taxon>
        <taxon>Peptostreptococcales</taxon>
        <taxon>Natronincolaceae</taxon>
        <taxon>Alkaliphilus</taxon>
    </lineage>
</organism>
<dbReference type="PANTHER" id="PTHR43016">
    <property type="entry name" value="PRESEQUENCE PROTEASE"/>
    <property type="match status" value="1"/>
</dbReference>
<protein>
    <submittedName>
        <fullName evidence="2">Peptidase M16C associated domain protein</fullName>
    </submittedName>
</protein>
<dbReference type="Pfam" id="PF22516">
    <property type="entry name" value="PreP_C"/>
    <property type="match status" value="1"/>
</dbReference>
<feature type="domain" description="Peptidase M16C associated" evidence="1">
    <location>
        <begin position="497"/>
        <end position="747"/>
    </location>
</feature>
<dbReference type="Pfam" id="PF05193">
    <property type="entry name" value="Peptidase_M16_C"/>
    <property type="match status" value="1"/>
</dbReference>